<accession>A0A0D7CSG9</accession>
<protein>
    <submittedName>
        <fullName evidence="4">Amino acid ABC transporter substrate-binding protein</fullName>
    </submittedName>
</protein>
<reference evidence="4 5" key="1">
    <citation type="submission" date="2014-09" db="EMBL/GenBank/DDBJ databases">
        <title>Draft genome sequence of Streptomyces natalensis ATCC 27448, producer of the antifungal pimaricin.</title>
        <authorList>
            <person name="Mendes M.V."/>
            <person name="Beites T."/>
            <person name="Pires S."/>
            <person name="Santos C.L."/>
            <person name="Moradas-Ferreira P."/>
        </authorList>
    </citation>
    <scope>NUCLEOTIDE SEQUENCE [LARGE SCALE GENOMIC DNA]</scope>
    <source>
        <strain evidence="4 5">ATCC 27448</strain>
    </source>
</reference>
<dbReference type="EMBL" id="JRKI01000008">
    <property type="protein sequence ID" value="KIZ18785.1"/>
    <property type="molecule type" value="Genomic_DNA"/>
</dbReference>
<dbReference type="SUPFAM" id="SSF53850">
    <property type="entry name" value="Periplasmic binding protein-like II"/>
    <property type="match status" value="1"/>
</dbReference>
<proteinExistence type="predicted"/>
<name>A0A0D7CSG9_9ACTN</name>
<dbReference type="PANTHER" id="PTHR35936:SF17">
    <property type="entry name" value="ARGININE-BINDING EXTRACELLULAR PROTEIN ARTP"/>
    <property type="match status" value="1"/>
</dbReference>
<dbReference type="Pfam" id="PF00497">
    <property type="entry name" value="SBP_bac_3"/>
    <property type="match status" value="1"/>
</dbReference>
<dbReference type="GO" id="GO:0033294">
    <property type="term" value="F:ectoine binding"/>
    <property type="evidence" value="ECO:0007669"/>
    <property type="project" value="InterPro"/>
</dbReference>
<evidence type="ECO:0000313" key="5">
    <source>
        <dbReference type="Proteomes" id="UP000032458"/>
    </source>
</evidence>
<dbReference type="InterPro" id="IPR001638">
    <property type="entry name" value="Solute-binding_3/MltF_N"/>
</dbReference>
<gene>
    <name evidence="4" type="ORF">SNA_05865</name>
</gene>
<dbReference type="PANTHER" id="PTHR35936">
    <property type="entry name" value="MEMBRANE-BOUND LYTIC MUREIN TRANSGLYCOSYLASE F"/>
    <property type="match status" value="1"/>
</dbReference>
<dbReference type="CDD" id="cd01002">
    <property type="entry name" value="PBP2_Ehub_like"/>
    <property type="match status" value="1"/>
</dbReference>
<dbReference type="Gene3D" id="3.40.190.10">
    <property type="entry name" value="Periplasmic binding protein-like II"/>
    <property type="match status" value="2"/>
</dbReference>
<feature type="region of interest" description="Disordered" evidence="2">
    <location>
        <begin position="1"/>
        <end position="36"/>
    </location>
</feature>
<evidence type="ECO:0000259" key="3">
    <source>
        <dbReference type="SMART" id="SM00062"/>
    </source>
</evidence>
<dbReference type="GO" id="GO:0051470">
    <property type="term" value="P:ectoine transmembrane transport"/>
    <property type="evidence" value="ECO:0007669"/>
    <property type="project" value="InterPro"/>
</dbReference>
<dbReference type="PROSITE" id="PS51318">
    <property type="entry name" value="TAT"/>
    <property type="match status" value="1"/>
</dbReference>
<dbReference type="SMART" id="SM00062">
    <property type="entry name" value="PBPb"/>
    <property type="match status" value="1"/>
</dbReference>
<sequence length="329" mass="35382">MKGRKRSAYLRTVTGSRAPMAPHQEKTSDITQPSTGGIRRRSLLAGVAALGATGAIGATSACSRVSTAQAQDGGHLLERLRAKGSVTLGLAGEQPYGYIGKDGKMTGSAPTIARVIFKRLGVPKVEPFPTDFGSLIVGLNSQQFDVVAAGMYINPERCAKVIFADPEYQMLDAFIVRKGNPLKLHTYKDIARAKAKMATGVGYAEIGYAQEAGVKNITTLPDQLAGLLAVEQGRVDVFAGTAVTVRNVVQESKTTQAEATGEVTPYVKGKPHIDVGGFAFRTPETHLRDAFNRELHKMKRSGELLDLMRPFGFTKEQMTSITAKEKCRP</sequence>
<feature type="domain" description="Solute-binding protein family 3/N-terminal" evidence="3">
    <location>
        <begin position="85"/>
        <end position="315"/>
    </location>
</feature>
<comment type="caution">
    <text evidence="4">The sequence shown here is derived from an EMBL/GenBank/DDBJ whole genome shotgun (WGS) entry which is preliminary data.</text>
</comment>
<dbReference type="PATRIC" id="fig|1240678.4.peg.1233"/>
<dbReference type="AlphaFoldDB" id="A0A0D7CSG9"/>
<evidence type="ECO:0000256" key="1">
    <source>
        <dbReference type="ARBA" id="ARBA00022729"/>
    </source>
</evidence>
<keyword evidence="1" id="KW-0732">Signal</keyword>
<organism evidence="4 5">
    <name type="scientific">Streptomyces natalensis ATCC 27448</name>
    <dbReference type="NCBI Taxonomy" id="1240678"/>
    <lineage>
        <taxon>Bacteria</taxon>
        <taxon>Bacillati</taxon>
        <taxon>Actinomycetota</taxon>
        <taxon>Actinomycetes</taxon>
        <taxon>Kitasatosporales</taxon>
        <taxon>Streptomycetaceae</taxon>
        <taxon>Streptomyces</taxon>
    </lineage>
</organism>
<evidence type="ECO:0000313" key="4">
    <source>
        <dbReference type="EMBL" id="KIZ18785.1"/>
    </source>
</evidence>
<dbReference type="InterPro" id="IPR014337">
    <property type="entry name" value="Ectoine_EhuB"/>
</dbReference>
<dbReference type="NCBIfam" id="TIGR02995">
    <property type="entry name" value="ectoine_ehuB"/>
    <property type="match status" value="1"/>
</dbReference>
<evidence type="ECO:0000256" key="2">
    <source>
        <dbReference type="SAM" id="MobiDB-lite"/>
    </source>
</evidence>
<keyword evidence="5" id="KW-1185">Reference proteome</keyword>
<dbReference type="InterPro" id="IPR006311">
    <property type="entry name" value="TAT_signal"/>
</dbReference>
<dbReference type="Proteomes" id="UP000032458">
    <property type="component" value="Unassembled WGS sequence"/>
</dbReference>